<feature type="compositionally biased region" description="Low complexity" evidence="1">
    <location>
        <begin position="47"/>
        <end position="63"/>
    </location>
</feature>
<keyword evidence="4" id="KW-1185">Reference proteome</keyword>
<protein>
    <submittedName>
        <fullName evidence="3">DUF6318 family protein</fullName>
    </submittedName>
</protein>
<evidence type="ECO:0000259" key="2">
    <source>
        <dbReference type="Pfam" id="PF19843"/>
    </source>
</evidence>
<dbReference type="Proteomes" id="UP001327225">
    <property type="component" value="Chromosome"/>
</dbReference>
<dbReference type="PROSITE" id="PS51257">
    <property type="entry name" value="PROKAR_LIPOPROTEIN"/>
    <property type="match status" value="1"/>
</dbReference>
<dbReference type="InterPro" id="IPR046281">
    <property type="entry name" value="DUF6318"/>
</dbReference>
<gene>
    <name evidence="3" type="ORF">SHK19_03345</name>
</gene>
<organism evidence="3 4">
    <name type="scientific">Nocardioides bizhenqiangii</name>
    <dbReference type="NCBI Taxonomy" id="3095076"/>
    <lineage>
        <taxon>Bacteria</taxon>
        <taxon>Bacillati</taxon>
        <taxon>Actinomycetota</taxon>
        <taxon>Actinomycetes</taxon>
        <taxon>Propionibacteriales</taxon>
        <taxon>Nocardioidaceae</taxon>
        <taxon>Nocardioides</taxon>
    </lineage>
</organism>
<evidence type="ECO:0000313" key="3">
    <source>
        <dbReference type="EMBL" id="WQQ27269.1"/>
    </source>
</evidence>
<feature type="domain" description="DUF6318" evidence="2">
    <location>
        <begin position="48"/>
        <end position="189"/>
    </location>
</feature>
<accession>A0ABZ0ZTZ9</accession>
<name>A0ABZ0ZTZ9_9ACTN</name>
<dbReference type="Pfam" id="PF19843">
    <property type="entry name" value="DUF6318"/>
    <property type="match status" value="1"/>
</dbReference>
<reference evidence="4" key="1">
    <citation type="submission" date="2023-12" db="EMBL/GenBank/DDBJ databases">
        <title>Novel species in genus Nocardioides.</title>
        <authorList>
            <person name="Zhou H."/>
        </authorList>
    </citation>
    <scope>NUCLEOTIDE SEQUENCE [LARGE SCALE GENOMIC DNA]</scope>
    <source>
        <strain evidence="4">HM61</strain>
    </source>
</reference>
<evidence type="ECO:0000256" key="1">
    <source>
        <dbReference type="SAM" id="MobiDB-lite"/>
    </source>
</evidence>
<evidence type="ECO:0000313" key="4">
    <source>
        <dbReference type="Proteomes" id="UP001327225"/>
    </source>
</evidence>
<feature type="region of interest" description="Disordered" evidence="1">
    <location>
        <begin position="26"/>
        <end position="63"/>
    </location>
</feature>
<dbReference type="EMBL" id="CP141059">
    <property type="protein sequence ID" value="WQQ27269.1"/>
    <property type="molecule type" value="Genomic_DNA"/>
</dbReference>
<proteinExistence type="predicted"/>
<dbReference type="RefSeq" id="WP_322937850.1">
    <property type="nucleotide sequence ID" value="NZ_CP141059.1"/>
</dbReference>
<sequence>MTVTLRGRSAIGVTALLIAGLVAGCEDEEDPPQPLESSSKPAPPPTSATTEPTPTGPVEPTLPVEAEPETKEGATAFVQYYWQVVSFARRTGDVRLLSTLSVPSCEGCNGGIKSISRVYKRGGRILGGSFELKKAIPGQTPSGAWNVSTRVKVNRSRTVGAGDLNQNVRAGELNFLFGLERANGSWQITFLDVP</sequence>